<feature type="transmembrane region" description="Helical" evidence="1">
    <location>
        <begin position="474"/>
        <end position="492"/>
    </location>
</feature>
<feature type="transmembrane region" description="Helical" evidence="1">
    <location>
        <begin position="125"/>
        <end position="145"/>
    </location>
</feature>
<feature type="transmembrane region" description="Helical" evidence="1">
    <location>
        <begin position="46"/>
        <end position="70"/>
    </location>
</feature>
<feature type="transmembrane region" description="Helical" evidence="1">
    <location>
        <begin position="365"/>
        <end position="385"/>
    </location>
</feature>
<gene>
    <name evidence="2" type="ORF">Aocu_11590</name>
</gene>
<dbReference type="EMBL" id="LK028559">
    <property type="protein sequence ID" value="CDR31232.1"/>
    <property type="molecule type" value="Genomic_DNA"/>
</dbReference>
<feature type="transmembrane region" description="Helical" evidence="1">
    <location>
        <begin position="327"/>
        <end position="345"/>
    </location>
</feature>
<keyword evidence="1" id="KW-0812">Transmembrane</keyword>
<feature type="transmembrane region" description="Helical" evidence="1">
    <location>
        <begin position="189"/>
        <end position="208"/>
    </location>
</feature>
<dbReference type="PATRIC" id="fig|35623.3.peg.1159"/>
<protein>
    <submittedName>
        <fullName evidence="2">Uncharacterized protein</fullName>
    </submittedName>
</protein>
<keyword evidence="3" id="KW-1185">Reference proteome</keyword>
<proteinExistence type="predicted"/>
<keyword evidence="1" id="KW-1133">Transmembrane helix</keyword>
<evidence type="ECO:0000256" key="1">
    <source>
        <dbReference type="SAM" id="Phobius"/>
    </source>
</evidence>
<keyword evidence="1" id="KW-0472">Membrane</keyword>
<evidence type="ECO:0000313" key="2">
    <source>
        <dbReference type="EMBL" id="CDR31232.1"/>
    </source>
</evidence>
<dbReference type="KEGG" id="aoc:Aocu_11590"/>
<feature type="transmembrane region" description="Helical" evidence="1">
    <location>
        <begin position="406"/>
        <end position="424"/>
    </location>
</feature>
<evidence type="ECO:0000313" key="3">
    <source>
        <dbReference type="Proteomes" id="UP000032434"/>
    </source>
</evidence>
<feature type="transmembrane region" description="Helical" evidence="1">
    <location>
        <begin position="91"/>
        <end position="113"/>
    </location>
</feature>
<name>A0A061AJT2_9MOLU</name>
<accession>A0A061AJT2</accession>
<reference evidence="3" key="1">
    <citation type="submission" date="2014-05" db="EMBL/GenBank/DDBJ databases">
        <authorList>
            <person name="Kube M."/>
        </authorList>
    </citation>
    <scope>NUCLEOTIDE SEQUENCE [LARGE SCALE GENOMIC DNA]</scope>
</reference>
<dbReference type="STRING" id="35623.Aocu_11590"/>
<sequence length="542" mass="61195">MLLVVGFSHHLHNIKTFTLRKNNMTATNLSFKNKLVDHLTKNWKAYVFYLVVLFSTVLFIYALGFSTAWARTEVLGKTYKETQPIFDLTKQINDAIASLAAIGLISAVLNIMVGTHSRKKYFWTNYVLLGILIVSTLATGIYIFVGSEILKSEFTNSFDVFESRWAYLIQLSFQGRDIRPGIIESLSNSLPYMLVGLIASGLSVWLLIDERLKRPMHLAREAEVQSILEKVEKGEIKVSEKVMNQVPSVDDEIIDFTEKEVLEYETLEFGVFHKKHQTSIMIAHVWAVIVTSLIFISFIGSIVIDFLNRYQIIDFNTESIVSLHPSLISFLSILLLLAGFFNLSAIKAIEKIKTDSIPRNTLLGYAIYLIPTTLISGILLLPVALKLPRSKVELAKMRYQNNQFGFTMTFGSMLFFIWSLFTSINYSLFTGLAEEVRVKPDHNIALDITISIVLILVMFLSAEKVKAYSKQWSYGLFVISVVNLLRLFYVPLISLNTNQIPMDIFIQIAICHIISAALTTIAGIVSLKKATKIQQALKQGGK</sequence>
<dbReference type="InParanoid" id="A0A061AJT2"/>
<feature type="transmembrane region" description="Helical" evidence="1">
    <location>
        <begin position="285"/>
        <end position="307"/>
    </location>
</feature>
<dbReference type="Proteomes" id="UP000032434">
    <property type="component" value="Chromosome 1"/>
</dbReference>
<feature type="transmembrane region" description="Helical" evidence="1">
    <location>
        <begin position="504"/>
        <end position="527"/>
    </location>
</feature>
<dbReference type="HOGENOM" id="CLU_502170_0_0_14"/>
<dbReference type="AlphaFoldDB" id="A0A061AJT2"/>
<organism evidence="2 3">
    <name type="scientific">Acholeplasma oculi</name>
    <dbReference type="NCBI Taxonomy" id="35623"/>
    <lineage>
        <taxon>Bacteria</taxon>
        <taxon>Bacillati</taxon>
        <taxon>Mycoplasmatota</taxon>
        <taxon>Mollicutes</taxon>
        <taxon>Acholeplasmatales</taxon>
        <taxon>Acholeplasmataceae</taxon>
        <taxon>Acholeplasma</taxon>
    </lineage>
</organism>